<name>A0A4R6YNR2_9GAMM</name>
<sequence>MKYETPIPASRLQQVRNTTPFPHLRFDKMGKGRRFHDVVVVCASFVLDSGRLKPAAVHRGPVIADRLWHPDAAAVSSLQCATDVLLIKPGSDVYVTGTVRPLDARPCREWHGLLRVERDGLPLIHKILRFTGPRRWQRSLLGWSLTVPEATMAVPLRYELAYGGWWYDKGDAMDAAARVCEENPSGTGWFGTADRRHHPRARYAHGQAVAGPQIEYADSPIHSDNRRHRVAGFGPVARHWMPRHRHAGSYDAAWLAQFQHEEIPDYPADFDYRYFHYAPEDQVIGAGLIGDEDLMLAGVFAEVPGVSARLPHLWMEAVCHRSGDEPLSQAMRLDTVHVDLDAMLVHLTWRLVLGYDQEIVRVELFDRLIANGRCTRTAFRGIRS</sequence>
<reference evidence="2 3" key="1">
    <citation type="submission" date="2019-03" db="EMBL/GenBank/DDBJ databases">
        <title>Genomic Encyclopedia of Type Strains, Phase IV (KMG-IV): sequencing the most valuable type-strain genomes for metagenomic binning, comparative biology and taxonomic classification.</title>
        <authorList>
            <person name="Goeker M."/>
        </authorList>
    </citation>
    <scope>NUCLEOTIDE SEQUENCE [LARGE SCALE GENOMIC DNA]</scope>
    <source>
        <strain evidence="2 3">DSM 21667</strain>
    </source>
</reference>
<protein>
    <recommendedName>
        <fullName evidence="1">DUF2169 domain-containing protein</fullName>
    </recommendedName>
</protein>
<keyword evidence="3" id="KW-1185">Reference proteome</keyword>
<dbReference type="Pfam" id="PF09937">
    <property type="entry name" value="DUF2169"/>
    <property type="match status" value="1"/>
</dbReference>
<feature type="domain" description="DUF2169" evidence="1">
    <location>
        <begin position="38"/>
        <end position="350"/>
    </location>
</feature>
<dbReference type="AlphaFoldDB" id="A0A4R6YNR2"/>
<dbReference type="Proteomes" id="UP000295293">
    <property type="component" value="Unassembled WGS sequence"/>
</dbReference>
<dbReference type="InterPro" id="IPR018683">
    <property type="entry name" value="DUF2169"/>
</dbReference>
<comment type="caution">
    <text evidence="2">The sequence shown here is derived from an EMBL/GenBank/DDBJ whole genome shotgun (WGS) entry which is preliminary data.</text>
</comment>
<evidence type="ECO:0000313" key="3">
    <source>
        <dbReference type="Proteomes" id="UP000295293"/>
    </source>
</evidence>
<dbReference type="RefSeq" id="WP_133820787.1">
    <property type="nucleotide sequence ID" value="NZ_SNZH01000016.1"/>
</dbReference>
<accession>A0A4R6YNR2</accession>
<evidence type="ECO:0000259" key="1">
    <source>
        <dbReference type="Pfam" id="PF09937"/>
    </source>
</evidence>
<evidence type="ECO:0000313" key="2">
    <source>
        <dbReference type="EMBL" id="TDR39313.1"/>
    </source>
</evidence>
<organism evidence="2 3">
    <name type="scientific">Tahibacter aquaticus</name>
    <dbReference type="NCBI Taxonomy" id="520092"/>
    <lineage>
        <taxon>Bacteria</taxon>
        <taxon>Pseudomonadati</taxon>
        <taxon>Pseudomonadota</taxon>
        <taxon>Gammaproteobacteria</taxon>
        <taxon>Lysobacterales</taxon>
        <taxon>Rhodanobacteraceae</taxon>
        <taxon>Tahibacter</taxon>
    </lineage>
</organism>
<dbReference type="EMBL" id="SNZH01000016">
    <property type="protein sequence ID" value="TDR39313.1"/>
    <property type="molecule type" value="Genomic_DNA"/>
</dbReference>
<proteinExistence type="predicted"/>
<gene>
    <name evidence="2" type="ORF">DFR29_1162</name>
</gene>
<dbReference type="OrthoDB" id="237820at2"/>